<dbReference type="SUPFAM" id="SSF53474">
    <property type="entry name" value="alpha/beta-Hydrolases"/>
    <property type="match status" value="1"/>
</dbReference>
<reference evidence="6 7" key="1">
    <citation type="journal article" date="2016" name="Front. Microbiol.">
        <title>Comparative Genomics Analysis of Streptomyces Species Reveals Their Adaptation to the Marine Environment and Their Diversity at the Genomic Level.</title>
        <authorList>
            <person name="Tian X."/>
            <person name="Zhang Z."/>
            <person name="Yang T."/>
            <person name="Chen M."/>
            <person name="Li J."/>
            <person name="Chen F."/>
            <person name="Yang J."/>
            <person name="Li W."/>
            <person name="Zhang B."/>
            <person name="Zhang Z."/>
            <person name="Wu J."/>
            <person name="Zhang C."/>
            <person name="Long L."/>
            <person name="Xiao J."/>
        </authorList>
    </citation>
    <scope>NUCLEOTIDE SEQUENCE [LARGE SCALE GENOMIC DNA]</scope>
    <source>
        <strain evidence="6 7">SCSIO 10429</strain>
    </source>
</reference>
<dbReference type="Gene3D" id="3.40.50.1820">
    <property type="entry name" value="alpha/beta hydrolase"/>
    <property type="match status" value="1"/>
</dbReference>
<dbReference type="PATRIC" id="fig|518642.10.peg.5365"/>
<feature type="active site" description="Proton acceptor" evidence="4">
    <location>
        <position position="392"/>
    </location>
</feature>
<feature type="domain" description="Epoxide hydrolase N-terminal" evidence="5">
    <location>
        <begin position="15"/>
        <end position="118"/>
    </location>
</feature>
<proteinExistence type="inferred from homology"/>
<comment type="caution">
    <text evidence="6">The sequence shown here is derived from an EMBL/GenBank/DDBJ whole genome shotgun (WGS) entry which is preliminary data.</text>
</comment>
<dbReference type="PANTHER" id="PTHR21661:SF35">
    <property type="entry name" value="EPOXIDE HYDROLASE"/>
    <property type="match status" value="1"/>
</dbReference>
<dbReference type="PANTHER" id="PTHR21661">
    <property type="entry name" value="EPOXIDE HYDROLASE 1-RELATED"/>
    <property type="match status" value="1"/>
</dbReference>
<dbReference type="PIRSF" id="PIRSF001112">
    <property type="entry name" value="Epoxide_hydrolase"/>
    <property type="match status" value="1"/>
</dbReference>
<dbReference type="Proteomes" id="UP000176005">
    <property type="component" value="Unassembled WGS sequence"/>
</dbReference>
<evidence type="ECO:0000256" key="1">
    <source>
        <dbReference type="ARBA" id="ARBA00010088"/>
    </source>
</evidence>
<dbReference type="PRINTS" id="PR00412">
    <property type="entry name" value="EPOXHYDRLASE"/>
</dbReference>
<accession>A0A1E7KYR4</accession>
<name>A0A1E7KYR4_9ACTN</name>
<dbReference type="InterPro" id="IPR010497">
    <property type="entry name" value="Epoxide_hydro_N"/>
</dbReference>
<evidence type="ECO:0000313" key="7">
    <source>
        <dbReference type="Proteomes" id="UP000176005"/>
    </source>
</evidence>
<evidence type="ECO:0000313" key="6">
    <source>
        <dbReference type="EMBL" id="OEV09062.1"/>
    </source>
</evidence>
<keyword evidence="2" id="KW-0058">Aromatic hydrocarbons catabolism</keyword>
<sequence>MTAEPFPLEPFPLEHVPIHVPDQVLEDLRDRLARTRPPVDEANEDWSYGVPRSYLEELVAYWADGFDWRRAEAALNAYPQHRVTVDGVPVHFLRKPGRGPRPIPLILSHGWPWTFWHFSKVLDPLADPGAFGGDPADAFDVIVPSLPGFGFPGPLTGFPDVNFWKVADLWHLLMTRTLGHDRYAAGGCDIGGLISSQLGHKYADHLYGIHIGSGLPLDFFNGPRAWDFARGRPLTDDQPDDVRARIVELDRRSAVHLSAHMLDGATLAHGLSDSPAGLLAWLLERWSAWSDNGGDVESVFTKDDLLTHATIYWVNNSAATSMRYYANANRHPWTPSHDRTPVVQAPAGLTLVGYENPPGVHTAEQRVRWFENSPQAAWFHHVNVTAHERGGHFIPWEVPGAWVDDLRRTFRGLRP</sequence>
<feature type="active site" description="Proton donor" evidence="4">
    <location>
        <position position="325"/>
    </location>
</feature>
<dbReference type="AlphaFoldDB" id="A0A1E7KYR4"/>
<dbReference type="InterPro" id="IPR029058">
    <property type="entry name" value="AB_hydrolase_fold"/>
</dbReference>
<dbReference type="EMBL" id="LJGW01000386">
    <property type="protein sequence ID" value="OEV09062.1"/>
    <property type="molecule type" value="Genomic_DNA"/>
</dbReference>
<organism evidence="6 7">
    <name type="scientific">Streptomyces nanshensis</name>
    <dbReference type="NCBI Taxonomy" id="518642"/>
    <lineage>
        <taxon>Bacteria</taxon>
        <taxon>Bacillati</taxon>
        <taxon>Actinomycetota</taxon>
        <taxon>Actinomycetes</taxon>
        <taxon>Kitasatosporales</taxon>
        <taxon>Streptomycetaceae</taxon>
        <taxon>Streptomyces</taxon>
    </lineage>
</organism>
<dbReference type="GO" id="GO:0004301">
    <property type="term" value="F:epoxide hydrolase activity"/>
    <property type="evidence" value="ECO:0007669"/>
    <property type="project" value="TreeGrafter"/>
</dbReference>
<evidence type="ECO:0000256" key="2">
    <source>
        <dbReference type="ARBA" id="ARBA00022797"/>
    </source>
</evidence>
<protein>
    <submittedName>
        <fullName evidence="6">Epoxide hydrolase</fullName>
    </submittedName>
</protein>
<evidence type="ECO:0000259" key="5">
    <source>
        <dbReference type="Pfam" id="PF06441"/>
    </source>
</evidence>
<keyword evidence="7" id="KW-1185">Reference proteome</keyword>
<dbReference type="InterPro" id="IPR016292">
    <property type="entry name" value="Epoxide_hydrolase"/>
</dbReference>
<evidence type="ECO:0000256" key="3">
    <source>
        <dbReference type="ARBA" id="ARBA00022801"/>
    </source>
</evidence>
<feature type="active site" description="Nucleophile" evidence="4">
    <location>
        <position position="189"/>
    </location>
</feature>
<dbReference type="GO" id="GO:0097176">
    <property type="term" value="P:epoxide metabolic process"/>
    <property type="evidence" value="ECO:0007669"/>
    <property type="project" value="TreeGrafter"/>
</dbReference>
<keyword evidence="3 6" id="KW-0378">Hydrolase</keyword>
<dbReference type="InterPro" id="IPR000639">
    <property type="entry name" value="Epox_hydrolase-like"/>
</dbReference>
<gene>
    <name evidence="6" type="ORF">AN218_23770</name>
</gene>
<evidence type="ECO:0000256" key="4">
    <source>
        <dbReference type="PIRSR" id="PIRSR001112-1"/>
    </source>
</evidence>
<dbReference type="Pfam" id="PF06441">
    <property type="entry name" value="EHN"/>
    <property type="match status" value="1"/>
</dbReference>
<dbReference type="RefSeq" id="WP_070018947.1">
    <property type="nucleotide sequence ID" value="NZ_LJGW01000386.1"/>
</dbReference>
<comment type="similarity">
    <text evidence="1">Belongs to the peptidase S33 family.</text>
</comment>